<dbReference type="AlphaFoldDB" id="A0AAE8MLN7"/>
<name>A0AAE8MLN7_9HYPO</name>
<protein>
    <submittedName>
        <fullName evidence="3">Uncharacterized protein</fullName>
    </submittedName>
</protein>
<keyword evidence="2" id="KW-1133">Transmembrane helix</keyword>
<evidence type="ECO:0000256" key="2">
    <source>
        <dbReference type="SAM" id="Phobius"/>
    </source>
</evidence>
<reference evidence="3" key="1">
    <citation type="submission" date="2018-03" db="EMBL/GenBank/DDBJ databases">
        <authorList>
            <person name="Guldener U."/>
        </authorList>
    </citation>
    <scope>NUCLEOTIDE SEQUENCE</scope>
</reference>
<comment type="caution">
    <text evidence="3">The sequence shown here is derived from an EMBL/GenBank/DDBJ whole genome shotgun (WGS) entry which is preliminary data.</text>
</comment>
<sequence>MLASVYFIVMIALLVVLLLLILSATLFVRYFQQQTLGDVESGSIASNSGRLVHTASNSSCTLETLAQSNIGDAFSPTGSASPRTPGTSAQTTFDVVDQPESTPPSQTPGTSAQTIFAVIDRPESTPPSQTSGTSARTTAFAALIPPELCQFANRQFCLGKSSPKQLVHVNPVLRFRLEGQECEINMDNENTSVNFWPRELDSGKPDELSMQELVPVARVFCHHRIDKSIKLTLSRKGIVVTILESDVWTREMLSSL</sequence>
<proteinExistence type="predicted"/>
<dbReference type="EMBL" id="ONZP01000595">
    <property type="protein sequence ID" value="SPJ87971.1"/>
    <property type="molecule type" value="Genomic_DNA"/>
</dbReference>
<keyword evidence="4" id="KW-1185">Reference proteome</keyword>
<feature type="region of interest" description="Disordered" evidence="1">
    <location>
        <begin position="73"/>
        <end position="111"/>
    </location>
</feature>
<feature type="compositionally biased region" description="Polar residues" evidence="1">
    <location>
        <begin position="73"/>
        <end position="100"/>
    </location>
</feature>
<keyword evidence="2" id="KW-0812">Transmembrane</keyword>
<feature type="transmembrane region" description="Helical" evidence="2">
    <location>
        <begin position="6"/>
        <end position="28"/>
    </location>
</feature>
<keyword evidence="2" id="KW-0472">Membrane</keyword>
<evidence type="ECO:0000313" key="3">
    <source>
        <dbReference type="EMBL" id="SPJ87971.1"/>
    </source>
</evidence>
<gene>
    <name evidence="3" type="ORF">FTOL_12440</name>
</gene>
<accession>A0AAE8MLN7</accession>
<organism evidence="3 4">
    <name type="scientific">Fusarium torulosum</name>
    <dbReference type="NCBI Taxonomy" id="33205"/>
    <lineage>
        <taxon>Eukaryota</taxon>
        <taxon>Fungi</taxon>
        <taxon>Dikarya</taxon>
        <taxon>Ascomycota</taxon>
        <taxon>Pezizomycotina</taxon>
        <taxon>Sordariomycetes</taxon>
        <taxon>Hypocreomycetidae</taxon>
        <taxon>Hypocreales</taxon>
        <taxon>Nectriaceae</taxon>
        <taxon>Fusarium</taxon>
    </lineage>
</organism>
<evidence type="ECO:0000256" key="1">
    <source>
        <dbReference type="SAM" id="MobiDB-lite"/>
    </source>
</evidence>
<dbReference type="Proteomes" id="UP001187734">
    <property type="component" value="Unassembled WGS sequence"/>
</dbReference>
<evidence type="ECO:0000313" key="4">
    <source>
        <dbReference type="Proteomes" id="UP001187734"/>
    </source>
</evidence>